<sequence>MLFNSFLSLLAIGVAVADRVVVYSDPVSGNVNEGSLGYAYKQVSATYTATSSRTAVTFLTRHDPRYFYYDDFSFSVSGQINGTINLLANPGFESGSFSPWVLVGQQGLSAAAQVTRSRSHTGVWYVRDGAVGGIDGVSQLVDTIPGQLYDFSFWIAADAGRPALGQVVLSSFDPQQSRSLVRLILVTQTLIASPIPSPCPVVLPLGRPLRSS</sequence>
<dbReference type="RefSeq" id="XP_040726396.1">
    <property type="nucleotide sequence ID" value="XM_040866746.1"/>
</dbReference>
<dbReference type="EMBL" id="MCFI01000006">
    <property type="protein sequence ID" value="ORY84378.1"/>
    <property type="molecule type" value="Genomic_DNA"/>
</dbReference>
<evidence type="ECO:0000313" key="3">
    <source>
        <dbReference type="Proteomes" id="UP000193685"/>
    </source>
</evidence>
<evidence type="ECO:0000313" key="2">
    <source>
        <dbReference type="EMBL" id="ORY84378.1"/>
    </source>
</evidence>
<gene>
    <name evidence="2" type="ORF">BCR37DRAFT_265261</name>
</gene>
<dbReference type="GeneID" id="63783345"/>
<dbReference type="SUPFAM" id="SSF49785">
    <property type="entry name" value="Galactose-binding domain-like"/>
    <property type="match status" value="1"/>
</dbReference>
<reference evidence="2 3" key="1">
    <citation type="submission" date="2016-07" db="EMBL/GenBank/DDBJ databases">
        <title>Pervasive Adenine N6-methylation of Active Genes in Fungi.</title>
        <authorList>
            <consortium name="DOE Joint Genome Institute"/>
            <person name="Mondo S.J."/>
            <person name="Dannebaum R.O."/>
            <person name="Kuo R.C."/>
            <person name="Labutti K."/>
            <person name="Haridas S."/>
            <person name="Kuo A."/>
            <person name="Salamov A."/>
            <person name="Ahrendt S.R."/>
            <person name="Lipzen A."/>
            <person name="Sullivan W."/>
            <person name="Andreopoulos W.B."/>
            <person name="Clum A."/>
            <person name="Lindquist E."/>
            <person name="Daum C."/>
            <person name="Ramamoorthy G.K."/>
            <person name="Gryganskyi A."/>
            <person name="Culley D."/>
            <person name="Magnuson J.K."/>
            <person name="James T.Y."/>
            <person name="O'Malley M.A."/>
            <person name="Stajich J.E."/>
            <person name="Spatafora J.W."/>
            <person name="Visel A."/>
            <person name="Grigoriev I.V."/>
        </authorList>
    </citation>
    <scope>NUCLEOTIDE SEQUENCE [LARGE SCALE GENOMIC DNA]</scope>
    <source>
        <strain evidence="2 3">12-1054</strain>
    </source>
</reference>
<protein>
    <submittedName>
        <fullName evidence="2">Uncharacterized protein</fullName>
    </submittedName>
</protein>
<dbReference type="InterPro" id="IPR008979">
    <property type="entry name" value="Galactose-bd-like_sf"/>
</dbReference>
<accession>A0A1Y2FK93</accession>
<keyword evidence="3" id="KW-1185">Reference proteome</keyword>
<dbReference type="AlphaFoldDB" id="A0A1Y2FK93"/>
<comment type="caution">
    <text evidence="2">The sequence shown here is derived from an EMBL/GenBank/DDBJ whole genome shotgun (WGS) entry which is preliminary data.</text>
</comment>
<proteinExistence type="predicted"/>
<feature type="signal peptide" evidence="1">
    <location>
        <begin position="1"/>
        <end position="17"/>
    </location>
</feature>
<dbReference type="Gene3D" id="2.60.120.260">
    <property type="entry name" value="Galactose-binding domain-like"/>
    <property type="match status" value="1"/>
</dbReference>
<dbReference type="Proteomes" id="UP000193685">
    <property type="component" value="Unassembled WGS sequence"/>
</dbReference>
<organism evidence="2 3">
    <name type="scientific">Protomyces lactucae-debilis</name>
    <dbReference type="NCBI Taxonomy" id="2754530"/>
    <lineage>
        <taxon>Eukaryota</taxon>
        <taxon>Fungi</taxon>
        <taxon>Dikarya</taxon>
        <taxon>Ascomycota</taxon>
        <taxon>Taphrinomycotina</taxon>
        <taxon>Taphrinomycetes</taxon>
        <taxon>Taphrinales</taxon>
        <taxon>Protomycetaceae</taxon>
        <taxon>Protomyces</taxon>
    </lineage>
</organism>
<dbReference type="OrthoDB" id="5104158at2759"/>
<evidence type="ECO:0000256" key="1">
    <source>
        <dbReference type="SAM" id="SignalP"/>
    </source>
</evidence>
<keyword evidence="1" id="KW-0732">Signal</keyword>
<feature type="chain" id="PRO_5013367915" evidence="1">
    <location>
        <begin position="18"/>
        <end position="212"/>
    </location>
</feature>
<name>A0A1Y2FK93_PROLT</name>